<keyword evidence="1" id="KW-0175">Coiled coil</keyword>
<feature type="region of interest" description="Disordered" evidence="2">
    <location>
        <begin position="441"/>
        <end position="473"/>
    </location>
</feature>
<keyword evidence="7" id="KW-1185">Reference proteome</keyword>
<dbReference type="RefSeq" id="WP_271711635.1">
    <property type="nucleotide sequence ID" value="NZ_JABBNU010000009.1"/>
</dbReference>
<proteinExistence type="predicted"/>
<feature type="coiled-coil region" evidence="1">
    <location>
        <begin position="1901"/>
        <end position="1935"/>
    </location>
</feature>
<dbReference type="InterPro" id="IPR029102">
    <property type="entry name" value="Ntox4"/>
</dbReference>
<evidence type="ECO:0000259" key="4">
    <source>
        <dbReference type="Pfam" id="PF13699"/>
    </source>
</evidence>
<accession>A0A848IZG0</accession>
<feature type="compositionally biased region" description="Low complexity" evidence="2">
    <location>
        <begin position="441"/>
        <end position="461"/>
    </location>
</feature>
<feature type="transmembrane region" description="Helical" evidence="3">
    <location>
        <begin position="1072"/>
        <end position="1097"/>
    </location>
</feature>
<feature type="region of interest" description="Disordered" evidence="2">
    <location>
        <begin position="1725"/>
        <end position="1751"/>
    </location>
</feature>
<organism evidence="6 7">
    <name type="scientific">Marinigracilibium pacificum</name>
    <dbReference type="NCBI Taxonomy" id="2729599"/>
    <lineage>
        <taxon>Bacteria</taxon>
        <taxon>Pseudomonadati</taxon>
        <taxon>Bacteroidota</taxon>
        <taxon>Cytophagia</taxon>
        <taxon>Cytophagales</taxon>
        <taxon>Flammeovirgaceae</taxon>
        <taxon>Marinigracilibium</taxon>
    </lineage>
</organism>
<feature type="transmembrane region" description="Helical" evidence="3">
    <location>
        <begin position="1118"/>
        <end position="1138"/>
    </location>
</feature>
<dbReference type="EMBL" id="JABBNU010000009">
    <property type="protein sequence ID" value="NMM49667.1"/>
    <property type="molecule type" value="Genomic_DNA"/>
</dbReference>
<dbReference type="Pfam" id="PF15541">
    <property type="entry name" value="Ntox4"/>
    <property type="match status" value="1"/>
</dbReference>
<keyword evidence="3" id="KW-1133">Transmembrane helix</keyword>
<feature type="compositionally biased region" description="Basic and acidic residues" evidence="2">
    <location>
        <begin position="1742"/>
        <end position="1751"/>
    </location>
</feature>
<feature type="domain" description="Bacterial toxin 4" evidence="5">
    <location>
        <begin position="2024"/>
        <end position="2110"/>
    </location>
</feature>
<evidence type="ECO:0000256" key="1">
    <source>
        <dbReference type="SAM" id="Coils"/>
    </source>
</evidence>
<sequence length="2175" mass="241157">MRAFTSENNQNKNLSNQVDMDSGHDRKSNSISNGSVKPSQNLIQPSQEVLPKMNAPIPEPDLQMKCEECEEEEQIQMQPEPQIMKMAGNADDDDDDLIQTKLKIGEPNDEFEKEADAVADQVMRMPEHKVKNQIQTKCSKCEEEENQIQLKAYKSPGNFASPGLTQKLQNSTGGSAMTSDIQKNLGSKMGSDFSGVKIHTDSSAVQMNKELGARAFTYKNNIYFNQGQYNPGTSQGKHLLAHELTHVVQQSGGNNNSIQRSLIRDPADTGGFEPIRSDATTITGLARDGIVVSNHVSAVRTVMVFSQYGLHVFNLSGRRIAQYSAREGEPTISDSIWRLQSGDLQQYGRRDGEYLSERRTIDSSGFSEERQTLINERGFVAFPEDYAETTNVELNSRNYLPAIVVFGQIPTSEDSGDGDSPTLQEWATDQVRELGGVLGVEVNSSGQTSTDSSDQSSLTRDTTADSQRPDRLVPWVREDGEQFVNVWVGGRNREDGGEVVPVQLREGESLEDLQGRVGEATEQARRQLTDRAVREEEELTGGNAAINDSTFLGGTDSDRTANRSAYRASMSGPEVMVRGGTGAYSMRLHYEDVYPDLLGQVSAAFNGSDYVWQVINITPLYQRLMRDRASAIQHMQEQIMRGETPTTPAVAESETGFQEVRQGSDLSSDRVGRFDADFRDLERRYDNFTEDAAQAYYDFTNPIESQDGSPERAVRSVLVNAFNLETLPLHGIMSLGGWVVRVFSSVFGSDPAYEKEIPFPSENGYYMVRCVAQPRVIGDEDDENAIIRMPSLATKVVEVKNIQERTREELDAQDQNLQAMILELLLSFRATTDERQLADIRRALELKVQEAAQSNRSFLDEQISRRESTLEDEELTEEQRDKVNQELTILRQGTAAGAGLLSDIIERQLAIKREQLTRETNSYRRRDIERDIRNLERRVETARARESEMRVGGTSIVRPQAVFVNEENGQTYPLLIEIGQSRDHSPTRGYTMRVSDITGTDSDQHDAIGDTQREAVIHAIEEYAGHFPYGRGYVTVRFPAGQNFGITEPIVRRCNPRDTAQASERLDELIQILSVVGLFIPGVGVAVAAVGAAVSAVRILSRINNHTFAWDTNTISDILNIVGAVASGVSRLAGARLVRARNLFAVVPESEDFAQWFTRLSRFQRAVDFVDSTVNNVSYLIGTMEIVHNFMEIQQQVISGRMTHAEARRRRAQLLTQAMFDGFLQHVGDALSEHRAEGGESHHGDDTPPPHGHGDDTPPHHTDDSPPHHTEDSPPPHHEEGRRDSDSEDGTPHPHEEEGRRRTEPPTPHTDVDIPSDPVSRLRAFLAIRANRTALLAGDPHTTKRLLETFGNWRDLIMHLQSEPANDMYAYLVDHLGSYRDGVVQDIGQQFSLQLSDPNASTHASSDVDLATGGTDAGRRLTLAEAYMREHFGANWSELLRMNFYTQAERLFIYEQVRNLMSPAEFGAFQGRVTEMAEVLNFAKMMQHAQGSPESVARVEGLMSHLSPEQQAAVRSLAAESPGDAQIRLAVLHGDIDTLHSRFEALQSHTGEGIPPDATGVLPPTLPPHLRTAIEGALTPQELQVALAQAITELQMQANFRTEEAYISPGAGRQVVRGVAVTGHEAYQSALANLEMMEHVMHQAGGDVEVAIREYEMYKYIFRFITAMQLSGVRVDSFMLAYYQAAYDIYRQSRTSLQGVGRSDLSFVRAMHDQFLAQAREALPQMRSAADQGPTEWNPTHRSLEADDTHIRDLDAERRSGESGGGASGPAGERGALTVGQLLSGRSGLASIAHVPIRRNPSLSGNETRARFEGGRLVLELGPSAGHTHVGDHIDTLRVLQRYEGAFGLIRRLTSRIGELLGWGPGFGSRGEEARLEVDKLLGIRSQLEVQRDVIEAAMRIDLDGQTLEILEQNYNEMERQIAEIESQIQHHEAEVDSTARGLGHVAMSDTTRVLTESDPEFRQQPGVGESWRYRDRGGTEGTVSRLTHDTLAIVTALGQTTTRANYQSWLRPGQVGLPSGRRGFEALHAIGPGVGHESPFGILMGPWRVNQLIQRLGIENFLATAGRNIVPGQQLFLRVEVERVTMPVTQSDGSVIQVDFLKRITYQIYGDSVGPGNRLFSLELSVNEPNNPLSEVSFDQSAVEIDGSLGQYTDVDALAGILNPEFNSTDPIDE</sequence>
<feature type="region of interest" description="Disordered" evidence="2">
    <location>
        <begin position="1234"/>
        <end position="1317"/>
    </location>
</feature>
<evidence type="ECO:0000313" key="7">
    <source>
        <dbReference type="Proteomes" id="UP000559010"/>
    </source>
</evidence>
<dbReference type="Proteomes" id="UP000559010">
    <property type="component" value="Unassembled WGS sequence"/>
</dbReference>
<dbReference type="Pfam" id="PF13699">
    <property type="entry name" value="eCIS_core"/>
    <property type="match status" value="1"/>
</dbReference>
<feature type="region of interest" description="Disordered" evidence="2">
    <location>
        <begin position="536"/>
        <end position="559"/>
    </location>
</feature>
<feature type="domain" description="eCIS core" evidence="4">
    <location>
        <begin position="177"/>
        <end position="253"/>
    </location>
</feature>
<evidence type="ECO:0000256" key="3">
    <source>
        <dbReference type="SAM" id="Phobius"/>
    </source>
</evidence>
<reference evidence="6 7" key="1">
    <citation type="submission" date="2020-04" db="EMBL/GenBank/DDBJ databases">
        <title>Flammeovirgaceae bacterium KN852 isolated from deep sea.</title>
        <authorList>
            <person name="Zhang D.-C."/>
        </authorList>
    </citation>
    <scope>NUCLEOTIDE SEQUENCE [LARGE SCALE GENOMIC DNA]</scope>
    <source>
        <strain evidence="6 7">KN852</strain>
    </source>
</reference>
<dbReference type="InterPro" id="IPR025295">
    <property type="entry name" value="eCIS_core_dom"/>
</dbReference>
<keyword evidence="3" id="KW-0812">Transmembrane</keyword>
<gene>
    <name evidence="6" type="ORF">HH304_14765</name>
</gene>
<evidence type="ECO:0000313" key="6">
    <source>
        <dbReference type="EMBL" id="NMM49667.1"/>
    </source>
</evidence>
<keyword evidence="3" id="KW-0472">Membrane</keyword>
<name>A0A848IZG0_9BACT</name>
<feature type="compositionally biased region" description="Basic and acidic residues" evidence="2">
    <location>
        <begin position="1234"/>
        <end position="1304"/>
    </location>
</feature>
<evidence type="ECO:0000259" key="5">
    <source>
        <dbReference type="Pfam" id="PF15541"/>
    </source>
</evidence>
<feature type="region of interest" description="Disordered" evidence="2">
    <location>
        <begin position="1"/>
        <end position="54"/>
    </location>
</feature>
<comment type="caution">
    <text evidence="6">The sequence shown here is derived from an EMBL/GenBank/DDBJ whole genome shotgun (WGS) entry which is preliminary data.</text>
</comment>
<protein>
    <submittedName>
        <fullName evidence="6">DUF4157 domain-containing protein</fullName>
    </submittedName>
</protein>
<feature type="compositionally biased region" description="Polar residues" evidence="2">
    <location>
        <begin position="1"/>
        <end position="19"/>
    </location>
</feature>
<evidence type="ECO:0000256" key="2">
    <source>
        <dbReference type="SAM" id="MobiDB-lite"/>
    </source>
</evidence>
<feature type="compositionally biased region" description="Polar residues" evidence="2">
    <location>
        <begin position="29"/>
        <end position="47"/>
    </location>
</feature>